<reference evidence="1" key="2">
    <citation type="journal article" date="2019" name="IMA Fungus">
        <title>Genome sequencing and comparison of five Tilletia species to identify candidate genes for the detection of regulated species infecting wheat.</title>
        <authorList>
            <person name="Nguyen H.D.T."/>
            <person name="Sultana T."/>
            <person name="Kesanakurti P."/>
            <person name="Hambleton S."/>
        </authorList>
    </citation>
    <scope>NUCLEOTIDE SEQUENCE</scope>
    <source>
        <strain evidence="1">DAOMC 236416</strain>
    </source>
</reference>
<dbReference type="Proteomes" id="UP000077521">
    <property type="component" value="Unassembled WGS sequence"/>
</dbReference>
<protein>
    <recommendedName>
        <fullName evidence="3">Steroid 5-alpha reductase C-terminal domain-containing protein</fullName>
    </recommendedName>
</protein>
<dbReference type="GO" id="GO:0016020">
    <property type="term" value="C:membrane"/>
    <property type="evidence" value="ECO:0007669"/>
    <property type="project" value="TreeGrafter"/>
</dbReference>
<dbReference type="Pfam" id="PF06966">
    <property type="entry name" value="DUF1295"/>
    <property type="match status" value="1"/>
</dbReference>
<dbReference type="AlphaFoldDB" id="A0A177TEA9"/>
<proteinExistence type="predicted"/>
<comment type="caution">
    <text evidence="1">The sequence shown here is derived from an EMBL/GenBank/DDBJ whole genome shotgun (WGS) entry which is preliminary data.</text>
</comment>
<keyword evidence="2" id="KW-1185">Reference proteome</keyword>
<accession>A0A177TEA9</accession>
<gene>
    <name evidence="1" type="ORF">A4X13_0g5836</name>
</gene>
<dbReference type="EMBL" id="LWDF02000491">
    <property type="protein sequence ID" value="KAE8246341.1"/>
    <property type="molecule type" value="Genomic_DNA"/>
</dbReference>
<evidence type="ECO:0008006" key="3">
    <source>
        <dbReference type="Google" id="ProtNLM"/>
    </source>
</evidence>
<dbReference type="PANTHER" id="PTHR32251">
    <property type="entry name" value="3-OXO-5-ALPHA-STEROID 4-DEHYDROGENASE"/>
    <property type="match status" value="1"/>
</dbReference>
<evidence type="ECO:0000313" key="1">
    <source>
        <dbReference type="EMBL" id="KAE8246341.1"/>
    </source>
</evidence>
<sequence length="494" mass="54602">MGVLDLFTTAKVPTSVNFASGGRTGSLDTLAQQAATAAAHSLAYFPHPVLDPRVHFLPALHAFPDAVRASFPQWSAYLDPRAYVDFYAHSDPIQSATMICIGFSSYCYAMQQATGNASQVDGLWTFLPVIYATHFAFGSGSIPEPRVLLLWSLYVLWSARLTYNAVRRGMFKKGEEDYRWPLLRASMNRLSWELLTITFIAPIQNILLAITALPVYVLVTLSRPEYTVLQPTRPTSTLVPADVILTLLLLLNLTVQFIADHQQQLYQGFKRGLDINCQNPITIPADKLLLLQGGTSPAGVVINGNKAGQVHPDNVELYHGLTNGDKKRGFVSKGLWAWSRHPNFCCEQQTWWIFYAFTVITFLPPSFLVDLGKNSNLLEKGGMAAVQNAARAASKLATKVVYPSPPTWTYFLNYAAAGALAMNGLFYASTLYSEGVSAGKYPAYASYQKRVGMFHPLDTLLRGLYYRLVASDKTRETVEGETWGELGDASKKVN</sequence>
<name>A0A177TEA9_9BASI</name>
<dbReference type="InterPro" id="IPR010721">
    <property type="entry name" value="UstE-like"/>
</dbReference>
<dbReference type="PANTHER" id="PTHR32251:SF23">
    <property type="entry name" value="3-OXO-5-ALPHA-STEROID 4-DEHYDROGENASE (DUF1295)"/>
    <property type="match status" value="1"/>
</dbReference>
<evidence type="ECO:0000313" key="2">
    <source>
        <dbReference type="Proteomes" id="UP000077521"/>
    </source>
</evidence>
<organism evidence="1 2">
    <name type="scientific">Tilletia indica</name>
    <dbReference type="NCBI Taxonomy" id="43049"/>
    <lineage>
        <taxon>Eukaryota</taxon>
        <taxon>Fungi</taxon>
        <taxon>Dikarya</taxon>
        <taxon>Basidiomycota</taxon>
        <taxon>Ustilaginomycotina</taxon>
        <taxon>Exobasidiomycetes</taxon>
        <taxon>Tilletiales</taxon>
        <taxon>Tilletiaceae</taxon>
        <taxon>Tilletia</taxon>
    </lineage>
</organism>
<reference evidence="1" key="1">
    <citation type="submission" date="2016-04" db="EMBL/GenBank/DDBJ databases">
        <authorList>
            <person name="Nguyen H.D."/>
            <person name="Samba Siva P."/>
            <person name="Cullis J."/>
            <person name="Levesque C.A."/>
            <person name="Hambleton S."/>
        </authorList>
    </citation>
    <scope>NUCLEOTIDE SEQUENCE</scope>
    <source>
        <strain evidence="1">DAOMC 236416</strain>
    </source>
</reference>
<dbReference type="Gene3D" id="1.20.120.1630">
    <property type="match status" value="1"/>
</dbReference>